<protein>
    <recommendedName>
        <fullName evidence="2">Cytochrome C Planctomycete-type domain-containing protein</fullName>
    </recommendedName>
</protein>
<evidence type="ECO:0000313" key="4">
    <source>
        <dbReference type="Proteomes" id="UP000276309"/>
    </source>
</evidence>
<dbReference type="PANTHER" id="PTHR35889:SF3">
    <property type="entry name" value="F-BOX DOMAIN-CONTAINING PROTEIN"/>
    <property type="match status" value="1"/>
</dbReference>
<keyword evidence="1" id="KW-0472">Membrane</keyword>
<proteinExistence type="predicted"/>
<dbReference type="SUPFAM" id="SSF52047">
    <property type="entry name" value="RNI-like"/>
    <property type="match status" value="1"/>
</dbReference>
<keyword evidence="4" id="KW-1185">Reference proteome</keyword>
<dbReference type="EMBL" id="CP032050">
    <property type="protein sequence ID" value="AYN69093.1"/>
    <property type="molecule type" value="Genomic_DNA"/>
</dbReference>
<feature type="transmembrane region" description="Helical" evidence="1">
    <location>
        <begin position="44"/>
        <end position="65"/>
    </location>
</feature>
<dbReference type="OrthoDB" id="1099022at2"/>
<keyword evidence="1" id="KW-1133">Transmembrane helix</keyword>
<dbReference type="Proteomes" id="UP000276309">
    <property type="component" value="Chromosome"/>
</dbReference>
<feature type="transmembrane region" description="Helical" evidence="1">
    <location>
        <begin position="72"/>
        <end position="92"/>
    </location>
</feature>
<feature type="transmembrane region" description="Helical" evidence="1">
    <location>
        <begin position="12"/>
        <end position="32"/>
    </location>
</feature>
<dbReference type="InterPro" id="IPR011429">
    <property type="entry name" value="Cyt_c_Planctomycete-type"/>
</dbReference>
<evidence type="ECO:0000313" key="3">
    <source>
        <dbReference type="EMBL" id="AYN69093.1"/>
    </source>
</evidence>
<dbReference type="InterPro" id="IPR032675">
    <property type="entry name" value="LRR_dom_sf"/>
</dbReference>
<sequence>MVAQGFKGRWVELMVLALSVFLVFCLIFESFIELPSIVGWMGRWHPLILHFPIVLLVIIVFLGFTGREIPKLLFQIAVITVLLTAISGFFLGKSTGEKGALLLWHQWLGASLALVAVLLYRFRAELQKSLILRKVCMGLILLLVGFTGHYGGMITHGEDFLALPGADGPRELPEDPQVYSDLVVPILEDKCMSCHNPDKRKGELSVKGFSSLMKGGESGNTVLPGNYEESTLITRLHLPLEDEEHMPPEGKSQLEVEEITILERWIALGASDTLQLSLLAPSEPLAGIIKKMMGAASSSDWSRLPMVADETIDQLSNDYLTITRMAGGSNALGIDAFPPPEYDSKPIQDLEAVAANIVELDLSGLPIGDNEMNMVEKCANLEWLELDRTPVTDQDFQKITGLKQLRLLKIYGTKISDRSISVIQGLENLKRLYIWSTEVSNEALEQLARQRPDIVIEKGIDDKIQNFLEAKDTVPNLEKKE</sequence>
<feature type="transmembrane region" description="Helical" evidence="1">
    <location>
        <begin position="135"/>
        <end position="153"/>
    </location>
</feature>
<evidence type="ECO:0000259" key="2">
    <source>
        <dbReference type="Pfam" id="PF07635"/>
    </source>
</evidence>
<dbReference type="AlphaFoldDB" id="A0A3G2LA57"/>
<feature type="transmembrane region" description="Helical" evidence="1">
    <location>
        <begin position="104"/>
        <end position="123"/>
    </location>
</feature>
<dbReference type="Gene3D" id="3.80.10.10">
    <property type="entry name" value="Ribonuclease Inhibitor"/>
    <property type="match status" value="1"/>
</dbReference>
<organism evidence="3 4">
    <name type="scientific">Euzebyella marina</name>
    <dbReference type="NCBI Taxonomy" id="1761453"/>
    <lineage>
        <taxon>Bacteria</taxon>
        <taxon>Pseudomonadati</taxon>
        <taxon>Bacteroidota</taxon>
        <taxon>Flavobacteriia</taxon>
        <taxon>Flavobacteriales</taxon>
        <taxon>Flavobacteriaceae</taxon>
        <taxon>Euzebyella</taxon>
    </lineage>
</organism>
<gene>
    <name evidence="3" type="ORF">D1013_17760</name>
</gene>
<dbReference type="KEGG" id="emar:D1013_17760"/>
<dbReference type="Pfam" id="PF07635">
    <property type="entry name" value="PSCyt1"/>
    <property type="match status" value="1"/>
</dbReference>
<keyword evidence="1" id="KW-0812">Transmembrane</keyword>
<evidence type="ECO:0000256" key="1">
    <source>
        <dbReference type="SAM" id="Phobius"/>
    </source>
</evidence>
<dbReference type="RefSeq" id="WP_121850100.1">
    <property type="nucleotide sequence ID" value="NZ_CP032050.1"/>
</dbReference>
<name>A0A3G2LA57_9FLAO</name>
<reference evidence="3 4" key="1">
    <citation type="submission" date="2018-08" db="EMBL/GenBank/DDBJ databases">
        <title>The reduced genetic potential of extracellular carbohydrate catabolism in Euzebyella marina RN62, a Flavobacteriia bacterium isolated from the hadal water.</title>
        <authorList>
            <person name="Xue C."/>
        </authorList>
    </citation>
    <scope>NUCLEOTIDE SEQUENCE [LARGE SCALE GENOMIC DNA]</scope>
    <source>
        <strain evidence="3 4">RN62</strain>
    </source>
</reference>
<accession>A0A3G2LA57</accession>
<feature type="domain" description="Cytochrome C Planctomycete-type" evidence="2">
    <location>
        <begin position="191"/>
        <end position="250"/>
    </location>
</feature>
<dbReference type="PANTHER" id="PTHR35889">
    <property type="entry name" value="CYCLOINULO-OLIGOSACCHARIDE FRUCTANOTRANSFERASE-RELATED"/>
    <property type="match status" value="1"/>
</dbReference>